<evidence type="ECO:0000313" key="2">
    <source>
        <dbReference type="EMBL" id="CAE0599582.1"/>
    </source>
</evidence>
<feature type="compositionally biased region" description="Polar residues" evidence="1">
    <location>
        <begin position="113"/>
        <end position="126"/>
    </location>
</feature>
<dbReference type="PANTHER" id="PTHR28348:SF1">
    <property type="entry name" value="UPF0193 PROTEIN EVG1"/>
    <property type="match status" value="1"/>
</dbReference>
<feature type="compositionally biased region" description="Basic and acidic residues" evidence="1">
    <location>
        <begin position="98"/>
        <end position="110"/>
    </location>
</feature>
<reference evidence="2" key="1">
    <citation type="submission" date="2021-01" db="EMBL/GenBank/DDBJ databases">
        <authorList>
            <person name="Corre E."/>
            <person name="Pelletier E."/>
            <person name="Niang G."/>
            <person name="Scheremetjew M."/>
            <person name="Finn R."/>
            <person name="Kale V."/>
            <person name="Holt S."/>
            <person name="Cochrane G."/>
            <person name="Meng A."/>
            <person name="Brown T."/>
            <person name="Cohen L."/>
        </authorList>
    </citation>
    <scope>NUCLEOTIDE SEQUENCE</scope>
    <source>
        <strain evidence="2">SPMC142</strain>
    </source>
</reference>
<name>A0A7S3X8Z0_9SPIT</name>
<sequence length="186" mass="21106">MMADAKLPAAQQRHLRAVAAGQRPPPVPVAPSGARMVNRGQPRPYEDRYAGIALNPSIVPRSIKLREQIVAETNGYARDQFCTTFDGRRDRAKEKAVLQDEYLRRDEGHGRPSASTQPPRSMTPSPKSEAARLHEAISEEICERQEFLEDMRKVGKAQPHEAKLQREIAERTLELRRVEELMKMDN</sequence>
<dbReference type="PANTHER" id="PTHR28348">
    <property type="entry name" value="UPF0193 PROTEIN EVG1"/>
    <property type="match status" value="1"/>
</dbReference>
<proteinExistence type="predicted"/>
<organism evidence="2">
    <name type="scientific">Strombidinopsis acuminata</name>
    <dbReference type="NCBI Taxonomy" id="141414"/>
    <lineage>
        <taxon>Eukaryota</taxon>
        <taxon>Sar</taxon>
        <taxon>Alveolata</taxon>
        <taxon>Ciliophora</taxon>
        <taxon>Intramacronucleata</taxon>
        <taxon>Spirotrichea</taxon>
        <taxon>Choreotrichia</taxon>
        <taxon>Choreotrichida</taxon>
        <taxon>Strombidinopsidae</taxon>
        <taxon>Strombidinopsis</taxon>
    </lineage>
</organism>
<dbReference type="InterPro" id="IPR007914">
    <property type="entry name" value="UPF0193"/>
</dbReference>
<dbReference type="AlphaFoldDB" id="A0A7S3X8Z0"/>
<accession>A0A7S3X8Z0</accession>
<gene>
    <name evidence="2" type="ORF">SACU0126_LOCUS32749</name>
</gene>
<evidence type="ECO:0000256" key="1">
    <source>
        <dbReference type="SAM" id="MobiDB-lite"/>
    </source>
</evidence>
<protein>
    <submittedName>
        <fullName evidence="2">Uncharacterized protein</fullName>
    </submittedName>
</protein>
<dbReference type="Pfam" id="PF05250">
    <property type="entry name" value="UPF0193"/>
    <property type="match status" value="1"/>
</dbReference>
<feature type="region of interest" description="Disordered" evidence="1">
    <location>
        <begin position="98"/>
        <end position="133"/>
    </location>
</feature>
<dbReference type="EMBL" id="HBIQ01103076">
    <property type="protein sequence ID" value="CAE0599582.1"/>
    <property type="molecule type" value="Transcribed_RNA"/>
</dbReference>
<feature type="region of interest" description="Disordered" evidence="1">
    <location>
        <begin position="1"/>
        <end position="44"/>
    </location>
</feature>